<gene>
    <name evidence="1" type="ordered locus">Ornrh_2265</name>
</gene>
<dbReference type="AlphaFoldDB" id="I4A362"/>
<evidence type="ECO:0000313" key="2">
    <source>
        <dbReference type="Proteomes" id="UP000006051"/>
    </source>
</evidence>
<dbReference type="GeneID" id="97258841"/>
<dbReference type="HOGENOM" id="CLU_197525_0_0_10"/>
<accession>I4A362</accession>
<dbReference type="GeneID" id="71570334"/>
<dbReference type="RefSeq" id="WP_014791897.1">
    <property type="nucleotide sequence ID" value="NC_018016.1"/>
</dbReference>
<organism evidence="1 2">
    <name type="scientific">Ornithobacterium rhinotracheale (strain ATCC 51463 / DSM 15997 / CCUG 23171 / CIP 104009 / LMG 9086)</name>
    <dbReference type="NCBI Taxonomy" id="867902"/>
    <lineage>
        <taxon>Bacteria</taxon>
        <taxon>Pseudomonadati</taxon>
        <taxon>Bacteroidota</taxon>
        <taxon>Flavobacteriia</taxon>
        <taxon>Flavobacteriales</taxon>
        <taxon>Weeksellaceae</taxon>
        <taxon>Ornithobacterium</taxon>
    </lineage>
</organism>
<dbReference type="KEGG" id="orh:Ornrh_2265"/>
<proteinExistence type="predicted"/>
<name>I4A362_ORNRL</name>
<dbReference type="EMBL" id="CP003283">
    <property type="protein sequence ID" value="AFL98396.1"/>
    <property type="molecule type" value="Genomic_DNA"/>
</dbReference>
<evidence type="ECO:0000313" key="1">
    <source>
        <dbReference type="EMBL" id="AFL98396.1"/>
    </source>
</evidence>
<reference evidence="1 2" key="1">
    <citation type="submission" date="2012-06" db="EMBL/GenBank/DDBJ databases">
        <title>The complete genome of Ornithobacterium rhinotracheale DSM 15997.</title>
        <authorList>
            <consortium name="US DOE Joint Genome Institute (JGI-PGF)"/>
            <person name="Lucas S."/>
            <person name="Copeland A."/>
            <person name="Lapidus A."/>
            <person name="Goodwin L."/>
            <person name="Pitluck S."/>
            <person name="Peters L."/>
            <person name="Mikhailova N."/>
            <person name="Teshima H."/>
            <person name="Kyrpides N."/>
            <person name="Mavromatis K."/>
            <person name="Pagani I."/>
            <person name="Ivanova N."/>
            <person name="Ovchinnikova G."/>
            <person name="Zeytun A."/>
            <person name="Detter J.C."/>
            <person name="Han C."/>
            <person name="Land M."/>
            <person name="Hauser L."/>
            <person name="Markowitz V."/>
            <person name="Cheng J.-F."/>
            <person name="Hugenholtz P."/>
            <person name="Woyke T."/>
            <person name="Wu D."/>
            <person name="Lang E."/>
            <person name="Kopitz M."/>
            <person name="Brambilla E."/>
            <person name="Klenk H.-P."/>
            <person name="Eisen J.A."/>
        </authorList>
    </citation>
    <scope>NUCLEOTIDE SEQUENCE [LARGE SCALE GENOMIC DNA]</scope>
    <source>
        <strain evidence="2">ATCC 51463 / DSM 15997 / CCUG 23171 / LMG 9086</strain>
    </source>
</reference>
<protein>
    <submittedName>
        <fullName evidence="1">Uncharacterized protein</fullName>
    </submittedName>
</protein>
<dbReference type="STRING" id="867902.Ornrh_2265"/>
<dbReference type="Proteomes" id="UP000006051">
    <property type="component" value="Chromosome"/>
</dbReference>
<keyword evidence="2" id="KW-1185">Reference proteome</keyword>
<sequence>MEKFAIIHETEEHGQILITKTTEDGKYFIRITFILSEATAEIKIEVPNEEMMNEVFNDSYDKEKAAKTVSNIKKEYNL</sequence>